<dbReference type="InterPro" id="IPR004488">
    <property type="entry name" value="Mg/Co-transport_prot_CorA"/>
</dbReference>
<dbReference type="EMBL" id="JAUHJS010000002">
    <property type="protein sequence ID" value="MDN4164539.1"/>
    <property type="molecule type" value="Genomic_DNA"/>
</dbReference>
<evidence type="ECO:0000256" key="7">
    <source>
        <dbReference type="ARBA" id="ARBA00023136"/>
    </source>
</evidence>
<dbReference type="InterPro" id="IPR045863">
    <property type="entry name" value="CorA_TM1_TM2"/>
</dbReference>
<evidence type="ECO:0000256" key="2">
    <source>
        <dbReference type="ARBA" id="ARBA00009765"/>
    </source>
</evidence>
<dbReference type="CDD" id="cd12828">
    <property type="entry name" value="TmCorA-like_1"/>
    <property type="match status" value="1"/>
</dbReference>
<evidence type="ECO:0000256" key="5">
    <source>
        <dbReference type="ARBA" id="ARBA00022692"/>
    </source>
</evidence>
<dbReference type="InterPro" id="IPR002523">
    <property type="entry name" value="MgTranspt_CorA/ZnTranspt_ZntB"/>
</dbReference>
<dbReference type="PANTHER" id="PTHR46494">
    <property type="entry name" value="CORA FAMILY METAL ION TRANSPORTER (EUROFUNG)"/>
    <property type="match status" value="1"/>
</dbReference>
<keyword evidence="4 8" id="KW-1003">Cell membrane</keyword>
<keyword evidence="3 8" id="KW-0813">Transport</keyword>
<evidence type="ECO:0000313" key="10">
    <source>
        <dbReference type="Proteomes" id="UP001168552"/>
    </source>
</evidence>
<dbReference type="Gene3D" id="1.20.58.340">
    <property type="entry name" value="Magnesium transport protein CorA, transmembrane region"/>
    <property type="match status" value="2"/>
</dbReference>
<reference evidence="9" key="1">
    <citation type="submission" date="2023-06" db="EMBL/GenBank/DDBJ databases">
        <title>Cytophagales bacterium Strain LB-30, isolated from soil.</title>
        <authorList>
            <person name="Liu B."/>
        </authorList>
    </citation>
    <scope>NUCLEOTIDE SEQUENCE</scope>
    <source>
        <strain evidence="9">LB-30</strain>
    </source>
</reference>
<keyword evidence="8" id="KW-0406">Ion transport</keyword>
<dbReference type="Pfam" id="PF01544">
    <property type="entry name" value="CorA"/>
    <property type="match status" value="1"/>
</dbReference>
<dbReference type="SUPFAM" id="SSF144083">
    <property type="entry name" value="Magnesium transport protein CorA, transmembrane region"/>
    <property type="match status" value="1"/>
</dbReference>
<dbReference type="InterPro" id="IPR045861">
    <property type="entry name" value="CorA_cytoplasmic_dom"/>
</dbReference>
<evidence type="ECO:0000256" key="3">
    <source>
        <dbReference type="ARBA" id="ARBA00022448"/>
    </source>
</evidence>
<dbReference type="NCBIfam" id="TIGR00383">
    <property type="entry name" value="corA"/>
    <property type="match status" value="1"/>
</dbReference>
<feature type="transmembrane region" description="Helical" evidence="8">
    <location>
        <begin position="327"/>
        <end position="347"/>
    </location>
</feature>
<evidence type="ECO:0000256" key="4">
    <source>
        <dbReference type="ARBA" id="ARBA00022475"/>
    </source>
</evidence>
<name>A0ABT8F2F6_9BACT</name>
<organism evidence="9 10">
    <name type="scientific">Shiella aurantiaca</name>
    <dbReference type="NCBI Taxonomy" id="3058365"/>
    <lineage>
        <taxon>Bacteria</taxon>
        <taxon>Pseudomonadati</taxon>
        <taxon>Bacteroidota</taxon>
        <taxon>Cytophagia</taxon>
        <taxon>Cytophagales</taxon>
        <taxon>Shiellaceae</taxon>
        <taxon>Shiella</taxon>
    </lineage>
</organism>
<gene>
    <name evidence="8 9" type="primary">corA</name>
    <name evidence="9" type="ORF">QWY31_03445</name>
</gene>
<evidence type="ECO:0000256" key="8">
    <source>
        <dbReference type="RuleBase" id="RU362010"/>
    </source>
</evidence>
<protein>
    <recommendedName>
        <fullName evidence="8">Magnesium transport protein CorA</fullName>
    </recommendedName>
</protein>
<dbReference type="RefSeq" id="WP_320003068.1">
    <property type="nucleotide sequence ID" value="NZ_JAUHJS010000002.1"/>
</dbReference>
<sequence length="353" mass="40833">MVKFHKTASKKKGLPPGAVIYQEGPMAKPIISVFDYSSDSFSEKTSVSKEELYACKSSATVSWINIDTLEDARFIEDLCVHFGINPLTIEDILNNEQRPKIELFDSYIYVVLKTLEYFPQQGTLQTEQVSILLGSNYVITFQERPGDSFDPIRLRLRKDSSLIRKEGTDYLLYALLDTIVDQYFLIFEDIGDSLESMEDDLLAGKTHFSYKRLYMLKRELILMRKSIWPLRELVGRLQKEHVPFIDPKTRVYFGDVNDHTIRILDTIDTYKDMLMSMVDLYQSSINNRMNQVMKVLTIISTIFIPLSFIAGVYGMNFDNMPELSTKYGYHITVSTMLVLALVMLGFFRRKGWL</sequence>
<comment type="function">
    <text evidence="8">Mediates influx of magnesium ions.</text>
</comment>
<keyword evidence="7 8" id="KW-0472">Membrane</keyword>
<evidence type="ECO:0000313" key="9">
    <source>
        <dbReference type="EMBL" id="MDN4164539.1"/>
    </source>
</evidence>
<comment type="subcellular location">
    <subcellularLocation>
        <location evidence="1">Cell membrane</location>
        <topology evidence="1">Multi-pass membrane protein</topology>
    </subcellularLocation>
    <subcellularLocation>
        <location evidence="8">Membrane</location>
        <topology evidence="8">Multi-pass membrane protein</topology>
    </subcellularLocation>
</comment>
<comment type="similarity">
    <text evidence="2 8">Belongs to the CorA metal ion transporter (MIT) (TC 1.A.35) family.</text>
</comment>
<dbReference type="SUPFAM" id="SSF143865">
    <property type="entry name" value="CorA soluble domain-like"/>
    <property type="match status" value="1"/>
</dbReference>
<dbReference type="PANTHER" id="PTHR46494:SF1">
    <property type="entry name" value="CORA FAMILY METAL ION TRANSPORTER (EUROFUNG)"/>
    <property type="match status" value="1"/>
</dbReference>
<accession>A0ABT8F2F6</accession>
<evidence type="ECO:0000256" key="6">
    <source>
        <dbReference type="ARBA" id="ARBA00022989"/>
    </source>
</evidence>
<dbReference type="Proteomes" id="UP001168552">
    <property type="component" value="Unassembled WGS sequence"/>
</dbReference>
<evidence type="ECO:0000256" key="1">
    <source>
        <dbReference type="ARBA" id="ARBA00004651"/>
    </source>
</evidence>
<keyword evidence="6 8" id="KW-1133">Transmembrane helix</keyword>
<comment type="caution">
    <text evidence="9">The sequence shown here is derived from an EMBL/GenBank/DDBJ whole genome shotgun (WGS) entry which is preliminary data.</text>
</comment>
<keyword evidence="8" id="KW-0460">Magnesium</keyword>
<dbReference type="Gene3D" id="3.30.460.20">
    <property type="entry name" value="CorA soluble domain-like"/>
    <property type="match status" value="1"/>
</dbReference>
<proteinExistence type="inferred from homology"/>
<keyword evidence="5 8" id="KW-0812">Transmembrane</keyword>
<keyword evidence="10" id="KW-1185">Reference proteome</keyword>
<feature type="transmembrane region" description="Helical" evidence="8">
    <location>
        <begin position="295"/>
        <end position="315"/>
    </location>
</feature>